<gene>
    <name evidence="7" type="ORF">JTE90_015356</name>
</gene>
<evidence type="ECO:0000313" key="8">
    <source>
        <dbReference type="Proteomes" id="UP000827092"/>
    </source>
</evidence>
<dbReference type="PANTHER" id="PTHR21676">
    <property type="entry name" value="PROTEIN STUM"/>
    <property type="match status" value="1"/>
</dbReference>
<evidence type="ECO:0000256" key="3">
    <source>
        <dbReference type="ARBA" id="ARBA00022989"/>
    </source>
</evidence>
<evidence type="ECO:0000256" key="4">
    <source>
        <dbReference type="ARBA" id="ARBA00023136"/>
    </source>
</evidence>
<keyword evidence="2 6" id="KW-0812">Transmembrane</keyword>
<comment type="subcellular location">
    <subcellularLocation>
        <location evidence="1">Membrane</location>
        <topology evidence="1">Multi-pass membrane protein</topology>
    </subcellularLocation>
</comment>
<evidence type="ECO:0000256" key="5">
    <source>
        <dbReference type="SAM" id="MobiDB-lite"/>
    </source>
</evidence>
<reference evidence="7 8" key="1">
    <citation type="journal article" date="2022" name="Nat. Ecol. Evol.">
        <title>A masculinizing supergene underlies an exaggerated male reproductive morph in a spider.</title>
        <authorList>
            <person name="Hendrickx F."/>
            <person name="De Corte Z."/>
            <person name="Sonet G."/>
            <person name="Van Belleghem S.M."/>
            <person name="Kostlbacher S."/>
            <person name="Vangestel C."/>
        </authorList>
    </citation>
    <scope>NUCLEOTIDE SEQUENCE [LARGE SCALE GENOMIC DNA]</scope>
    <source>
        <strain evidence="7">W744_W776</strain>
    </source>
</reference>
<keyword evidence="3 6" id="KW-1133">Transmembrane helix</keyword>
<dbReference type="GO" id="GO:0016020">
    <property type="term" value="C:membrane"/>
    <property type="evidence" value="ECO:0007669"/>
    <property type="project" value="UniProtKB-SubCell"/>
</dbReference>
<feature type="region of interest" description="Disordered" evidence="5">
    <location>
        <begin position="53"/>
        <end position="78"/>
    </location>
</feature>
<comment type="caution">
    <text evidence="7">The sequence shown here is derived from an EMBL/GenBank/DDBJ whole genome shotgun (WGS) entry which is preliminary data.</text>
</comment>
<organism evidence="7 8">
    <name type="scientific">Oedothorax gibbosus</name>
    <dbReference type="NCBI Taxonomy" id="931172"/>
    <lineage>
        <taxon>Eukaryota</taxon>
        <taxon>Metazoa</taxon>
        <taxon>Ecdysozoa</taxon>
        <taxon>Arthropoda</taxon>
        <taxon>Chelicerata</taxon>
        <taxon>Arachnida</taxon>
        <taxon>Araneae</taxon>
        <taxon>Araneomorphae</taxon>
        <taxon>Entelegynae</taxon>
        <taxon>Araneoidea</taxon>
        <taxon>Linyphiidae</taxon>
        <taxon>Erigoninae</taxon>
        <taxon>Oedothorax</taxon>
    </lineage>
</organism>
<proteinExistence type="predicted"/>
<feature type="transmembrane region" description="Helical" evidence="6">
    <location>
        <begin position="111"/>
        <end position="131"/>
    </location>
</feature>
<keyword evidence="8" id="KW-1185">Reference proteome</keyword>
<evidence type="ECO:0008006" key="9">
    <source>
        <dbReference type="Google" id="ProtNLM"/>
    </source>
</evidence>
<dbReference type="PANTHER" id="PTHR21676:SF1">
    <property type="entry name" value="PROTEIN STUM HOMOLOG"/>
    <property type="match status" value="1"/>
</dbReference>
<evidence type="ECO:0000256" key="2">
    <source>
        <dbReference type="ARBA" id="ARBA00022692"/>
    </source>
</evidence>
<dbReference type="AlphaFoldDB" id="A0AAV6U1P4"/>
<dbReference type="Pfam" id="PF15795">
    <property type="entry name" value="Spec3"/>
    <property type="match status" value="1"/>
</dbReference>
<keyword evidence="4 6" id="KW-0472">Membrane</keyword>
<evidence type="ECO:0000256" key="1">
    <source>
        <dbReference type="ARBA" id="ARBA00004141"/>
    </source>
</evidence>
<feature type="transmembrane region" description="Helical" evidence="6">
    <location>
        <begin position="151"/>
        <end position="179"/>
    </location>
</feature>
<protein>
    <recommendedName>
        <fullName evidence="9">Protein stum</fullName>
    </recommendedName>
</protein>
<evidence type="ECO:0000256" key="6">
    <source>
        <dbReference type="SAM" id="Phobius"/>
    </source>
</evidence>
<sequence length="200" mass="21084">MDSTDVVEPETCGFCNLQKRPEDKALLGAGLGNSNLCKCPSASDSNAPNIRLGTVPSSAFRRSPSPRPSLVAGPTPERGGGLLGDVAGKLEIVSVREKHGLFRKAIPRMPLPLSVLLCLMNVLVPGTGTFVSAWTVVCGCETELGDRRSSLLYGLLAALLQLLMAPIIVGWIWSVLWGINFVSISLAKSTDDDPTSPAGV</sequence>
<accession>A0AAV6U1P4</accession>
<name>A0AAV6U1P4_9ARAC</name>
<dbReference type="Proteomes" id="UP000827092">
    <property type="component" value="Unassembled WGS sequence"/>
</dbReference>
<evidence type="ECO:0000313" key="7">
    <source>
        <dbReference type="EMBL" id="KAG8177921.1"/>
    </source>
</evidence>
<dbReference type="InterPro" id="IPR026673">
    <property type="entry name" value="SPEC3/Stum"/>
</dbReference>
<dbReference type="EMBL" id="JAFNEN010000736">
    <property type="protein sequence ID" value="KAG8177921.1"/>
    <property type="molecule type" value="Genomic_DNA"/>
</dbReference>